<accession>A0A167AGR1</accession>
<protein>
    <submittedName>
        <fullName evidence="1">Zinc knuckle</fullName>
    </submittedName>
</protein>
<comment type="caution">
    <text evidence="1">The sequence shown here is derived from an EMBL/GenBank/DDBJ whole genome shotgun (WGS) entry which is preliminary data.</text>
</comment>
<dbReference type="EMBL" id="LFIW01001979">
    <property type="protein sequence ID" value="KZL80123.1"/>
    <property type="molecule type" value="Genomic_DNA"/>
</dbReference>
<dbReference type="Proteomes" id="UP000076584">
    <property type="component" value="Unassembled WGS sequence"/>
</dbReference>
<gene>
    <name evidence="1" type="ORF">CI238_05406</name>
</gene>
<keyword evidence="2" id="KW-1185">Reference proteome</keyword>
<reference evidence="1 2" key="1">
    <citation type="submission" date="2015-06" db="EMBL/GenBank/DDBJ databases">
        <title>Survival trade-offs in plant roots during colonization by closely related pathogenic and mutualistic fungi.</title>
        <authorList>
            <person name="Hacquard S."/>
            <person name="Kracher B."/>
            <person name="Hiruma K."/>
            <person name="Weinman A."/>
            <person name="Muench P."/>
            <person name="Garrido Oter R."/>
            <person name="Ver Loren van Themaat E."/>
            <person name="Dallerey J.-F."/>
            <person name="Damm U."/>
            <person name="Henrissat B."/>
            <person name="Lespinet O."/>
            <person name="Thon M."/>
            <person name="Kemen E."/>
            <person name="McHardy A.C."/>
            <person name="Schulze-Lefert P."/>
            <person name="O'Connell R.J."/>
        </authorList>
    </citation>
    <scope>NUCLEOTIDE SEQUENCE [LARGE SCALE GENOMIC DNA]</scope>
    <source>
        <strain evidence="1 2">MAFF 238704</strain>
    </source>
</reference>
<dbReference type="AlphaFoldDB" id="A0A167AGR1"/>
<dbReference type="InterPro" id="IPR036691">
    <property type="entry name" value="Endo/exonu/phosph_ase_sf"/>
</dbReference>
<evidence type="ECO:0000313" key="1">
    <source>
        <dbReference type="EMBL" id="KZL80123.1"/>
    </source>
</evidence>
<proteinExistence type="predicted"/>
<organism evidence="1 2">
    <name type="scientific">Colletotrichum incanum</name>
    <name type="common">Soybean anthracnose fungus</name>
    <dbReference type="NCBI Taxonomy" id="1573173"/>
    <lineage>
        <taxon>Eukaryota</taxon>
        <taxon>Fungi</taxon>
        <taxon>Dikarya</taxon>
        <taxon>Ascomycota</taxon>
        <taxon>Pezizomycotina</taxon>
        <taxon>Sordariomycetes</taxon>
        <taxon>Hypocreomycetidae</taxon>
        <taxon>Glomerellales</taxon>
        <taxon>Glomerellaceae</taxon>
        <taxon>Colletotrichum</taxon>
        <taxon>Colletotrichum spaethianum species complex</taxon>
    </lineage>
</organism>
<dbReference type="Gene3D" id="3.60.10.10">
    <property type="entry name" value="Endonuclease/exonuclease/phosphatase"/>
    <property type="match status" value="1"/>
</dbReference>
<name>A0A167AGR1_COLIC</name>
<evidence type="ECO:0000313" key="2">
    <source>
        <dbReference type="Proteomes" id="UP000076584"/>
    </source>
</evidence>
<sequence length="147" mass="16686">MYSLRVGFARDKSPNLVAALSDFNLHDKKWNGAKSKRKHATAKRPLQRADAAGIACVLPQRTITYLSGAHFSSTMDIIFAYSRLNVCVLRHSGHRVVRSVFKVEPGRDLSKRFLLRKCAKVKLQKTISLLLSRIRRPKLKIETDVDI</sequence>